<keyword evidence="2" id="KW-1185">Reference proteome</keyword>
<proteinExistence type="predicted"/>
<dbReference type="InterPro" id="IPR036280">
    <property type="entry name" value="Multihaem_cyt_sf"/>
</dbReference>
<sequence>MQLIVTAGFMVFALSAAVSGSEEIGSPKGKVSPHGEDADCSVCHVASEADLRSWFTFPSTKKKFKADYNTLCRQCHGVDFGHGVGKKPALNRGGLPLDAQGAIACAITCHNMHIKSEDATQNRYHLRTSRENLCFSCHDK</sequence>
<reference evidence="1 2" key="1">
    <citation type="submission" date="2021-05" db="EMBL/GenBank/DDBJ databases">
        <title>The draft genome of Geobacter luticola JCM 17780.</title>
        <authorList>
            <person name="Xu Z."/>
            <person name="Masuda Y."/>
            <person name="Itoh H."/>
            <person name="Senoo K."/>
        </authorList>
    </citation>
    <scope>NUCLEOTIDE SEQUENCE [LARGE SCALE GENOMIC DNA]</scope>
    <source>
        <strain evidence="1 2">JCM 17780</strain>
    </source>
</reference>
<comment type="caution">
    <text evidence="1">The sequence shown here is derived from an EMBL/GenBank/DDBJ whole genome shotgun (WGS) entry which is preliminary data.</text>
</comment>
<protein>
    <submittedName>
        <fullName evidence="1">Cytochrome C</fullName>
    </submittedName>
</protein>
<organism evidence="1 2">
    <name type="scientific">Geomobilimonas luticola</name>
    <dbReference type="NCBI Taxonomy" id="1114878"/>
    <lineage>
        <taxon>Bacteria</taxon>
        <taxon>Pseudomonadati</taxon>
        <taxon>Thermodesulfobacteriota</taxon>
        <taxon>Desulfuromonadia</taxon>
        <taxon>Geobacterales</taxon>
        <taxon>Geobacteraceae</taxon>
        <taxon>Geomobilimonas</taxon>
    </lineage>
</organism>
<accession>A0ABS5SI92</accession>
<dbReference type="SUPFAM" id="SSF48695">
    <property type="entry name" value="Multiheme cytochromes"/>
    <property type="match status" value="1"/>
</dbReference>
<dbReference type="EMBL" id="JAHCVK010000010">
    <property type="protein sequence ID" value="MBT0654436.1"/>
    <property type="molecule type" value="Genomic_DNA"/>
</dbReference>
<evidence type="ECO:0000313" key="2">
    <source>
        <dbReference type="Proteomes" id="UP000756860"/>
    </source>
</evidence>
<evidence type="ECO:0000313" key="1">
    <source>
        <dbReference type="EMBL" id="MBT0654436.1"/>
    </source>
</evidence>
<dbReference type="Proteomes" id="UP000756860">
    <property type="component" value="Unassembled WGS sequence"/>
</dbReference>
<name>A0ABS5SI92_9BACT</name>
<gene>
    <name evidence="1" type="ORF">KI810_15395</name>
</gene>